<dbReference type="GO" id="GO:0019898">
    <property type="term" value="C:extrinsic component of membrane"/>
    <property type="evidence" value="ECO:0007669"/>
    <property type="project" value="InterPro"/>
</dbReference>
<comment type="similarity">
    <text evidence="2">Belongs to the PsbU family.</text>
</comment>
<evidence type="ECO:0000256" key="1">
    <source>
        <dbReference type="ARBA" id="ARBA00004170"/>
    </source>
</evidence>
<organism evidence="7">
    <name type="scientific">Chromera velia CCMP2878</name>
    <dbReference type="NCBI Taxonomy" id="1169474"/>
    <lineage>
        <taxon>Eukaryota</taxon>
        <taxon>Sar</taxon>
        <taxon>Alveolata</taxon>
        <taxon>Colpodellida</taxon>
        <taxon>Chromeraceae</taxon>
        <taxon>Chromera</taxon>
    </lineage>
</organism>
<protein>
    <recommendedName>
        <fullName evidence="5">Photosystem II 12 kDa extrinsic protein</fullName>
    </recommendedName>
</protein>
<evidence type="ECO:0000256" key="6">
    <source>
        <dbReference type="SAM" id="SignalP"/>
    </source>
</evidence>
<feature type="signal peptide" evidence="6">
    <location>
        <begin position="1"/>
        <end position="16"/>
    </location>
</feature>
<dbReference type="GO" id="GO:0042549">
    <property type="term" value="P:photosystem II stabilization"/>
    <property type="evidence" value="ECO:0007669"/>
    <property type="project" value="InterPro"/>
</dbReference>
<dbReference type="GO" id="GO:0009523">
    <property type="term" value="C:photosystem II"/>
    <property type="evidence" value="ECO:0007669"/>
    <property type="project" value="InterPro"/>
</dbReference>
<evidence type="ECO:0000256" key="5">
    <source>
        <dbReference type="ARBA" id="ARBA00043089"/>
    </source>
</evidence>
<dbReference type="PhylomeDB" id="A0A0G4FEN8"/>
<evidence type="ECO:0000256" key="3">
    <source>
        <dbReference type="ARBA" id="ARBA00023078"/>
    </source>
</evidence>
<keyword evidence="4" id="KW-0472">Membrane</keyword>
<keyword evidence="3" id="KW-0793">Thylakoid</keyword>
<dbReference type="Gene3D" id="1.10.150.320">
    <property type="entry name" value="Photosystem II 12 kDa extrinsic protein"/>
    <property type="match status" value="1"/>
</dbReference>
<dbReference type="GO" id="GO:0015979">
    <property type="term" value="P:photosynthesis"/>
    <property type="evidence" value="ECO:0007669"/>
    <property type="project" value="InterPro"/>
</dbReference>
<accession>A0A0G4FEN8</accession>
<feature type="chain" id="PRO_5005189181" description="Photosystem II 12 kDa extrinsic protein" evidence="6">
    <location>
        <begin position="17"/>
        <end position="167"/>
    </location>
</feature>
<name>A0A0G4FEN8_9ALVE</name>
<proteinExistence type="inferred from homology"/>
<sequence length="167" mass="17943">MKFLLCGLALASSASAFLLPAQSSQSLRRVNRVTELLAEEEVQSRRQMADSLLRGAAAAMIGASLFANADIARAERDYTGVAALGGGEKVDLNNANIRVYQGLKGFYPTLGAKIVKNGPYKSVGEVFSIPGLTEGEKKLLKANEARFVALEVTEAYELDKINNGLYK</sequence>
<evidence type="ECO:0000256" key="4">
    <source>
        <dbReference type="ARBA" id="ARBA00023136"/>
    </source>
</evidence>
<dbReference type="AlphaFoldDB" id="A0A0G4FEN8"/>
<reference evidence="7" key="1">
    <citation type="submission" date="2014-11" db="EMBL/GenBank/DDBJ databases">
        <authorList>
            <person name="Otto D Thomas"/>
            <person name="Naeem Raeece"/>
        </authorList>
    </citation>
    <scope>NUCLEOTIDE SEQUENCE</scope>
</reference>
<gene>
    <name evidence="7" type="ORF">Cvel_3244</name>
</gene>
<keyword evidence="6" id="KW-0732">Signal</keyword>
<dbReference type="Pfam" id="PF06514">
    <property type="entry name" value="PsbU"/>
    <property type="match status" value="1"/>
</dbReference>
<evidence type="ECO:0000313" key="7">
    <source>
        <dbReference type="EMBL" id="CEM11460.1"/>
    </source>
</evidence>
<comment type="subcellular location">
    <subcellularLocation>
        <location evidence="1">Membrane</location>
        <topology evidence="1">Peripheral membrane protein</topology>
    </subcellularLocation>
</comment>
<evidence type="ECO:0000256" key="2">
    <source>
        <dbReference type="ARBA" id="ARBA00010827"/>
    </source>
</evidence>
<dbReference type="InterPro" id="IPR010527">
    <property type="entry name" value="PSII_PsbU"/>
</dbReference>
<dbReference type="VEuPathDB" id="CryptoDB:Cvel_3244"/>
<dbReference type="NCBIfam" id="NF002708">
    <property type="entry name" value="PRK02515.1"/>
    <property type="match status" value="1"/>
</dbReference>
<dbReference type="SUPFAM" id="SSF81585">
    <property type="entry name" value="PsbU/PolX domain-like"/>
    <property type="match status" value="1"/>
</dbReference>
<dbReference type="EMBL" id="CDMZ01000308">
    <property type="protein sequence ID" value="CEM11460.1"/>
    <property type="molecule type" value="Genomic_DNA"/>
</dbReference>